<dbReference type="GO" id="GO:0005886">
    <property type="term" value="C:plasma membrane"/>
    <property type="evidence" value="ECO:0007669"/>
    <property type="project" value="TreeGrafter"/>
</dbReference>
<dbReference type="GO" id="GO:0006886">
    <property type="term" value="P:intracellular protein transport"/>
    <property type="evidence" value="ECO:0007669"/>
    <property type="project" value="InterPro"/>
</dbReference>
<organism evidence="10 11">
    <name type="scientific">Pisum sativum</name>
    <name type="common">Garden pea</name>
    <name type="synonym">Lathyrus oleraceus</name>
    <dbReference type="NCBI Taxonomy" id="3888"/>
    <lineage>
        <taxon>Eukaryota</taxon>
        <taxon>Viridiplantae</taxon>
        <taxon>Streptophyta</taxon>
        <taxon>Embryophyta</taxon>
        <taxon>Tracheophyta</taxon>
        <taxon>Spermatophyta</taxon>
        <taxon>Magnoliopsida</taxon>
        <taxon>eudicotyledons</taxon>
        <taxon>Gunneridae</taxon>
        <taxon>Pentapetalae</taxon>
        <taxon>rosids</taxon>
        <taxon>fabids</taxon>
        <taxon>Fabales</taxon>
        <taxon>Fabaceae</taxon>
        <taxon>Papilionoideae</taxon>
        <taxon>50 kb inversion clade</taxon>
        <taxon>NPAAA clade</taxon>
        <taxon>Hologalegina</taxon>
        <taxon>IRL clade</taxon>
        <taxon>Fabeae</taxon>
        <taxon>Lathyrus</taxon>
    </lineage>
</organism>
<keyword evidence="11" id="KW-1185">Reference proteome</keyword>
<dbReference type="CDD" id="cd00179">
    <property type="entry name" value="SynN"/>
    <property type="match status" value="1"/>
</dbReference>
<dbReference type="GO" id="GO:0012505">
    <property type="term" value="C:endomembrane system"/>
    <property type="evidence" value="ECO:0007669"/>
    <property type="project" value="TreeGrafter"/>
</dbReference>
<dbReference type="SMART" id="SM00397">
    <property type="entry name" value="t_SNARE"/>
    <property type="match status" value="1"/>
</dbReference>
<evidence type="ECO:0000256" key="6">
    <source>
        <dbReference type="RuleBase" id="RU003858"/>
    </source>
</evidence>
<accession>A0A9D4XQ42</accession>
<dbReference type="SUPFAM" id="SSF47661">
    <property type="entry name" value="t-snare proteins"/>
    <property type="match status" value="1"/>
</dbReference>
<reference evidence="10 11" key="1">
    <citation type="journal article" date="2022" name="Nat. Genet.">
        <title>Improved pea reference genome and pan-genome highlight genomic features and evolutionary characteristics.</title>
        <authorList>
            <person name="Yang T."/>
            <person name="Liu R."/>
            <person name="Luo Y."/>
            <person name="Hu S."/>
            <person name="Wang D."/>
            <person name="Wang C."/>
            <person name="Pandey M.K."/>
            <person name="Ge S."/>
            <person name="Xu Q."/>
            <person name="Li N."/>
            <person name="Li G."/>
            <person name="Huang Y."/>
            <person name="Saxena R.K."/>
            <person name="Ji Y."/>
            <person name="Li M."/>
            <person name="Yan X."/>
            <person name="He Y."/>
            <person name="Liu Y."/>
            <person name="Wang X."/>
            <person name="Xiang C."/>
            <person name="Varshney R.K."/>
            <person name="Ding H."/>
            <person name="Gao S."/>
            <person name="Zong X."/>
        </authorList>
    </citation>
    <scope>NUCLEOTIDE SEQUENCE [LARGE SCALE GENOMIC DNA]</scope>
    <source>
        <strain evidence="10 11">cv. Zhongwan 6</strain>
    </source>
</reference>
<dbReference type="GO" id="GO:0000149">
    <property type="term" value="F:SNARE binding"/>
    <property type="evidence" value="ECO:0007669"/>
    <property type="project" value="TreeGrafter"/>
</dbReference>
<gene>
    <name evidence="10" type="ORF">KIW84_031209</name>
</gene>
<keyword evidence="3" id="KW-0653">Protein transport</keyword>
<evidence type="ECO:0000313" key="11">
    <source>
        <dbReference type="Proteomes" id="UP001058974"/>
    </source>
</evidence>
<comment type="similarity">
    <text evidence="1 6">Belongs to the syntaxin family.</text>
</comment>
<feature type="coiled-coil region" evidence="7">
    <location>
        <begin position="43"/>
        <end position="70"/>
    </location>
</feature>
<dbReference type="PROSITE" id="PS50192">
    <property type="entry name" value="T_SNARE"/>
    <property type="match status" value="1"/>
</dbReference>
<keyword evidence="8" id="KW-0472">Membrane</keyword>
<feature type="non-terminal residue" evidence="10">
    <location>
        <position position="309"/>
    </location>
</feature>
<dbReference type="CDD" id="cd15848">
    <property type="entry name" value="SNARE_syntaxin1-like"/>
    <property type="match status" value="1"/>
</dbReference>
<dbReference type="Pfam" id="PF05739">
    <property type="entry name" value="SNARE"/>
    <property type="match status" value="1"/>
</dbReference>
<comment type="caution">
    <text evidence="10">The sequence shown here is derived from an EMBL/GenBank/DDBJ whole genome shotgun (WGS) entry which is preliminary data.</text>
</comment>
<dbReference type="InterPro" id="IPR010989">
    <property type="entry name" value="SNARE"/>
</dbReference>
<dbReference type="GO" id="GO:0006906">
    <property type="term" value="P:vesicle fusion"/>
    <property type="evidence" value="ECO:0007669"/>
    <property type="project" value="TreeGrafter"/>
</dbReference>
<evidence type="ECO:0000256" key="2">
    <source>
        <dbReference type="ARBA" id="ARBA00022448"/>
    </source>
</evidence>
<evidence type="ECO:0000256" key="8">
    <source>
        <dbReference type="SAM" id="Phobius"/>
    </source>
</evidence>
<dbReference type="SMART" id="SM00503">
    <property type="entry name" value="SynN"/>
    <property type="match status" value="1"/>
</dbReference>
<dbReference type="Proteomes" id="UP001058974">
    <property type="component" value="Chromosome 3"/>
</dbReference>
<feature type="domain" description="T-SNARE coiled-coil homology" evidence="9">
    <location>
        <begin position="213"/>
        <end position="275"/>
    </location>
</feature>
<dbReference type="PANTHER" id="PTHR19957">
    <property type="entry name" value="SYNTAXIN"/>
    <property type="match status" value="1"/>
</dbReference>
<evidence type="ECO:0000313" key="10">
    <source>
        <dbReference type="EMBL" id="KAI5425321.1"/>
    </source>
</evidence>
<evidence type="ECO:0000256" key="5">
    <source>
        <dbReference type="ARBA" id="ARBA00023054"/>
    </source>
</evidence>
<name>A0A9D4XQ42_PEA</name>
<evidence type="ECO:0000256" key="4">
    <source>
        <dbReference type="ARBA" id="ARBA00022990"/>
    </source>
</evidence>
<dbReference type="InterPro" id="IPR006012">
    <property type="entry name" value="Syntaxin/epimorphin_CS"/>
</dbReference>
<proteinExistence type="inferred from homology"/>
<keyword evidence="5 7" id="KW-0175">Coiled coil</keyword>
<dbReference type="Pfam" id="PF00804">
    <property type="entry name" value="Syntaxin"/>
    <property type="match status" value="1"/>
</dbReference>
<dbReference type="InterPro" id="IPR006011">
    <property type="entry name" value="Syntaxin_N"/>
</dbReference>
<sequence length="309" mass="34821">SSNQNANQKTMNDLLSVQNDDSNSHHHVIQMGETSTTTTAKTLGKFFEEVESVKEELKDLEKLHVSLRNSHGKSKSLHSATAVKELRSRMDSDVTLSLKKAKVVKARLELLDRSNEASRSLPDCGPGSSSDRTRLAVVSGLRKNLKDSMESFNALREQISSEYRATVQRRYFTITGEKPDDKTVDLLISTGESETFLQKAIQEQGRATVIETIQEIEERHGAVKEIERNLNALHQVFLDMSVMVEAQGEELNDIESQMMRANSYVRKGVQQIHVARKHQKNSRKWICFAILVLLIIALVIILPIVLKNN</sequence>
<evidence type="ECO:0000256" key="3">
    <source>
        <dbReference type="ARBA" id="ARBA00022927"/>
    </source>
</evidence>
<evidence type="ECO:0000256" key="1">
    <source>
        <dbReference type="ARBA" id="ARBA00009063"/>
    </source>
</evidence>
<dbReference type="Gene3D" id="1.20.5.110">
    <property type="match status" value="1"/>
</dbReference>
<dbReference type="GO" id="GO:0006887">
    <property type="term" value="P:exocytosis"/>
    <property type="evidence" value="ECO:0007669"/>
    <property type="project" value="TreeGrafter"/>
</dbReference>
<keyword evidence="8" id="KW-0812">Transmembrane</keyword>
<dbReference type="Gramene" id="Psat03G0120900-T1">
    <property type="protein sequence ID" value="KAI5425321.1"/>
    <property type="gene ID" value="KIW84_031209"/>
</dbReference>
<dbReference type="GO" id="GO:0048278">
    <property type="term" value="P:vesicle docking"/>
    <property type="evidence" value="ECO:0007669"/>
    <property type="project" value="TreeGrafter"/>
</dbReference>
<dbReference type="FunFam" id="1.20.58.70:FF:000003">
    <property type="entry name" value="Qa-SNARE, Sso1/Syntaxin1-type, SYP12A-group"/>
    <property type="match status" value="1"/>
</dbReference>
<protein>
    <recommendedName>
        <fullName evidence="9">t-SNARE coiled-coil homology domain-containing protein</fullName>
    </recommendedName>
</protein>
<keyword evidence="4" id="KW-0007">Acetylation</keyword>
<dbReference type="PROSITE" id="PS00914">
    <property type="entry name" value="SYNTAXIN"/>
    <property type="match status" value="1"/>
</dbReference>
<dbReference type="InterPro" id="IPR045242">
    <property type="entry name" value="Syntaxin"/>
</dbReference>
<dbReference type="PANTHER" id="PTHR19957:SF381">
    <property type="entry name" value="SYNTAXIN OF PLANTS 122 PROTEIN"/>
    <property type="match status" value="1"/>
</dbReference>
<dbReference type="GO" id="GO:0005484">
    <property type="term" value="F:SNAP receptor activity"/>
    <property type="evidence" value="ECO:0007669"/>
    <property type="project" value="InterPro"/>
</dbReference>
<dbReference type="Gene3D" id="1.20.58.70">
    <property type="match status" value="1"/>
</dbReference>
<keyword evidence="8" id="KW-1133">Transmembrane helix</keyword>
<keyword evidence="2" id="KW-0813">Transport</keyword>
<dbReference type="AlphaFoldDB" id="A0A9D4XQ42"/>
<evidence type="ECO:0000256" key="7">
    <source>
        <dbReference type="SAM" id="Coils"/>
    </source>
</evidence>
<dbReference type="InterPro" id="IPR000727">
    <property type="entry name" value="T_SNARE_dom"/>
</dbReference>
<dbReference type="GO" id="GO:0031201">
    <property type="term" value="C:SNARE complex"/>
    <property type="evidence" value="ECO:0007669"/>
    <property type="project" value="TreeGrafter"/>
</dbReference>
<feature type="transmembrane region" description="Helical" evidence="8">
    <location>
        <begin position="285"/>
        <end position="306"/>
    </location>
</feature>
<dbReference type="FunFam" id="1.20.5.110:FF:000008">
    <property type="entry name" value="Syntaxin 132"/>
    <property type="match status" value="1"/>
</dbReference>
<dbReference type="EMBL" id="JAMSHJ010000003">
    <property type="protein sequence ID" value="KAI5425321.1"/>
    <property type="molecule type" value="Genomic_DNA"/>
</dbReference>
<evidence type="ECO:0000259" key="9">
    <source>
        <dbReference type="PROSITE" id="PS50192"/>
    </source>
</evidence>